<dbReference type="EMBL" id="KN832999">
    <property type="protein sequence ID" value="KIM81348.1"/>
    <property type="molecule type" value="Genomic_DNA"/>
</dbReference>
<dbReference type="OrthoDB" id="7482721at2759"/>
<dbReference type="InterPro" id="IPR011032">
    <property type="entry name" value="GroES-like_sf"/>
</dbReference>
<name>A0A0C3B534_PILCF</name>
<keyword evidence="15" id="KW-1185">Reference proteome</keyword>
<dbReference type="GO" id="GO:0005739">
    <property type="term" value="C:mitochondrion"/>
    <property type="evidence" value="ECO:0007669"/>
    <property type="project" value="UniProtKB-SubCell"/>
</dbReference>
<keyword evidence="5" id="KW-0521">NADP</keyword>
<keyword evidence="6" id="KW-0809">Transit peptide</keyword>
<dbReference type="SUPFAM" id="SSF51735">
    <property type="entry name" value="NAD(P)-binding Rossmann-fold domains"/>
    <property type="match status" value="1"/>
</dbReference>
<dbReference type="PANTHER" id="PTHR43981:SF2">
    <property type="entry name" value="ENOYL-[ACYL-CARRIER-PROTEIN] REDUCTASE, MITOCHONDRIAL"/>
    <property type="match status" value="1"/>
</dbReference>
<dbReference type="SMART" id="SM00829">
    <property type="entry name" value="PKS_ER"/>
    <property type="match status" value="1"/>
</dbReference>
<evidence type="ECO:0000313" key="15">
    <source>
        <dbReference type="Proteomes" id="UP000054166"/>
    </source>
</evidence>
<evidence type="ECO:0000256" key="7">
    <source>
        <dbReference type="ARBA" id="ARBA00023002"/>
    </source>
</evidence>
<keyword evidence="3" id="KW-0444">Lipid biosynthesis</keyword>
<evidence type="ECO:0000313" key="14">
    <source>
        <dbReference type="EMBL" id="KIM81348.1"/>
    </source>
</evidence>
<dbReference type="GO" id="GO:0141148">
    <property type="term" value="F:enoyl-[acyl-carrier-protein] reductase (NADPH) activity"/>
    <property type="evidence" value="ECO:0007669"/>
    <property type="project" value="UniProtKB-EC"/>
</dbReference>
<dbReference type="STRING" id="765440.A0A0C3B534"/>
<evidence type="ECO:0000256" key="8">
    <source>
        <dbReference type="ARBA" id="ARBA00023098"/>
    </source>
</evidence>
<dbReference type="SUPFAM" id="SSF50129">
    <property type="entry name" value="GroES-like"/>
    <property type="match status" value="1"/>
</dbReference>
<dbReference type="InterPro" id="IPR036291">
    <property type="entry name" value="NAD(P)-bd_dom_sf"/>
</dbReference>
<reference evidence="14 15" key="1">
    <citation type="submission" date="2014-04" db="EMBL/GenBank/DDBJ databases">
        <authorList>
            <consortium name="DOE Joint Genome Institute"/>
            <person name="Kuo A."/>
            <person name="Tarkka M."/>
            <person name="Buscot F."/>
            <person name="Kohler A."/>
            <person name="Nagy L.G."/>
            <person name="Floudas D."/>
            <person name="Copeland A."/>
            <person name="Barry K.W."/>
            <person name="Cichocki N."/>
            <person name="Veneault-Fourrey C."/>
            <person name="LaButti K."/>
            <person name="Lindquist E.A."/>
            <person name="Lipzen A."/>
            <person name="Lundell T."/>
            <person name="Morin E."/>
            <person name="Murat C."/>
            <person name="Sun H."/>
            <person name="Tunlid A."/>
            <person name="Henrissat B."/>
            <person name="Grigoriev I.V."/>
            <person name="Hibbett D.S."/>
            <person name="Martin F."/>
            <person name="Nordberg H.P."/>
            <person name="Cantor M.N."/>
            <person name="Hua S.X."/>
        </authorList>
    </citation>
    <scope>NUCLEOTIDE SEQUENCE [LARGE SCALE GENOMIC DNA]</scope>
    <source>
        <strain evidence="14 15">F 1598</strain>
    </source>
</reference>
<gene>
    <name evidence="14" type="ORF">PILCRDRAFT_8714</name>
</gene>
<evidence type="ECO:0000256" key="3">
    <source>
        <dbReference type="ARBA" id="ARBA00022516"/>
    </source>
</evidence>
<comment type="subcellular location">
    <subcellularLocation>
        <location evidence="1">Mitochondrion</location>
    </subcellularLocation>
</comment>
<accession>A0A0C3B534</accession>
<dbReference type="InterPro" id="IPR020843">
    <property type="entry name" value="ER"/>
</dbReference>
<evidence type="ECO:0000256" key="10">
    <source>
        <dbReference type="ARBA" id="ARBA00023160"/>
    </source>
</evidence>
<evidence type="ECO:0000256" key="12">
    <source>
        <dbReference type="ARBA" id="ARBA00048843"/>
    </source>
</evidence>
<protein>
    <recommendedName>
        <fullName evidence="11">enoyl-[acyl-carrier-protein] reductase</fullName>
        <ecNumber evidence="11">1.3.1.104</ecNumber>
    </recommendedName>
</protein>
<dbReference type="Proteomes" id="UP000054166">
    <property type="component" value="Unassembled WGS sequence"/>
</dbReference>
<evidence type="ECO:0000256" key="9">
    <source>
        <dbReference type="ARBA" id="ARBA00023128"/>
    </source>
</evidence>
<evidence type="ECO:0000256" key="11">
    <source>
        <dbReference type="ARBA" id="ARBA00038963"/>
    </source>
</evidence>
<comment type="catalytic activity">
    <reaction evidence="12">
        <text>a 2,3-saturated acyl-[ACP] + NADP(+) = a (2E)-enoyl-[ACP] + NADPH + H(+)</text>
        <dbReference type="Rhea" id="RHEA:22564"/>
        <dbReference type="Rhea" id="RHEA-COMP:9925"/>
        <dbReference type="Rhea" id="RHEA-COMP:9926"/>
        <dbReference type="ChEBI" id="CHEBI:15378"/>
        <dbReference type="ChEBI" id="CHEBI:57783"/>
        <dbReference type="ChEBI" id="CHEBI:58349"/>
        <dbReference type="ChEBI" id="CHEBI:78784"/>
        <dbReference type="ChEBI" id="CHEBI:78785"/>
        <dbReference type="EC" id="1.3.1.104"/>
    </reaction>
</comment>
<dbReference type="EC" id="1.3.1.104" evidence="11"/>
<dbReference type="PANTHER" id="PTHR43981">
    <property type="entry name" value="ENOYL-[ACYL-CARRIER-PROTEIN] REDUCTASE, MITOCHONDRIAL"/>
    <property type="match status" value="1"/>
</dbReference>
<dbReference type="InterPro" id="IPR051034">
    <property type="entry name" value="Mito_Enoyl-ACP_Reductase"/>
</dbReference>
<sequence>MTSSALTFTSQFQSHATEFLHLQPISLPEVVGTAQVKVKFLAAPVNVLDLLVLAGKYPVKPQTKYDQVLVPGYEGVGVVIEVGGSVTALHVGEHVLPKDHGLGTWRTHAVVEADKLVHIPTPSNPVFASLLKMGYTPAYLLLRNMGYLKAGDWVIQNAATGTIAQAVIQFARLQGVRMVNIVRDRKDFNVVRLRLLALGADMVLSESQLEALVQVQPLSHTRRIVLAIDSVFGSSGRRELGFLGGSGEVKLDVNEGLLFYKAVEFKGFRTLRELAGWSQEECGDLWAWMLKLYDEGQLKAPEVEITHWGSPQVQDAGELEKKLLYVVEKTANRVVGMPKQIFVFEQ</sequence>
<reference evidence="15" key="2">
    <citation type="submission" date="2015-01" db="EMBL/GenBank/DDBJ databases">
        <title>Evolutionary Origins and Diversification of the Mycorrhizal Mutualists.</title>
        <authorList>
            <consortium name="DOE Joint Genome Institute"/>
            <consortium name="Mycorrhizal Genomics Consortium"/>
            <person name="Kohler A."/>
            <person name="Kuo A."/>
            <person name="Nagy L.G."/>
            <person name="Floudas D."/>
            <person name="Copeland A."/>
            <person name="Barry K.W."/>
            <person name="Cichocki N."/>
            <person name="Veneault-Fourrey C."/>
            <person name="LaButti K."/>
            <person name="Lindquist E.A."/>
            <person name="Lipzen A."/>
            <person name="Lundell T."/>
            <person name="Morin E."/>
            <person name="Murat C."/>
            <person name="Riley R."/>
            <person name="Ohm R."/>
            <person name="Sun H."/>
            <person name="Tunlid A."/>
            <person name="Henrissat B."/>
            <person name="Grigoriev I.V."/>
            <person name="Hibbett D.S."/>
            <person name="Martin F."/>
        </authorList>
    </citation>
    <scope>NUCLEOTIDE SEQUENCE [LARGE SCALE GENOMIC DNA]</scope>
    <source>
        <strain evidence="15">F 1598</strain>
    </source>
</reference>
<keyword evidence="9" id="KW-0496">Mitochondrion</keyword>
<evidence type="ECO:0000256" key="1">
    <source>
        <dbReference type="ARBA" id="ARBA00004173"/>
    </source>
</evidence>
<organism evidence="14 15">
    <name type="scientific">Piloderma croceum (strain F 1598)</name>
    <dbReference type="NCBI Taxonomy" id="765440"/>
    <lineage>
        <taxon>Eukaryota</taxon>
        <taxon>Fungi</taxon>
        <taxon>Dikarya</taxon>
        <taxon>Basidiomycota</taxon>
        <taxon>Agaricomycotina</taxon>
        <taxon>Agaricomycetes</taxon>
        <taxon>Agaricomycetidae</taxon>
        <taxon>Atheliales</taxon>
        <taxon>Atheliaceae</taxon>
        <taxon>Piloderma</taxon>
    </lineage>
</organism>
<keyword evidence="4" id="KW-0276">Fatty acid metabolism</keyword>
<dbReference type="Gene3D" id="3.40.50.720">
    <property type="entry name" value="NAD(P)-binding Rossmann-like Domain"/>
    <property type="match status" value="1"/>
</dbReference>
<evidence type="ECO:0000256" key="2">
    <source>
        <dbReference type="ARBA" id="ARBA00010371"/>
    </source>
</evidence>
<comment type="similarity">
    <text evidence="2">Belongs to the zinc-containing alcohol dehydrogenase family. Quinone oxidoreductase subfamily.</text>
</comment>
<evidence type="ECO:0000259" key="13">
    <source>
        <dbReference type="SMART" id="SM00829"/>
    </source>
</evidence>
<dbReference type="AlphaFoldDB" id="A0A0C3B534"/>
<dbReference type="Pfam" id="PF08240">
    <property type="entry name" value="ADH_N"/>
    <property type="match status" value="1"/>
</dbReference>
<dbReference type="InParanoid" id="A0A0C3B534"/>
<dbReference type="CDD" id="cd08290">
    <property type="entry name" value="ETR"/>
    <property type="match status" value="1"/>
</dbReference>
<dbReference type="InterPro" id="IPR013154">
    <property type="entry name" value="ADH-like_N"/>
</dbReference>
<keyword evidence="7" id="KW-0560">Oxidoreductase</keyword>
<evidence type="ECO:0000256" key="4">
    <source>
        <dbReference type="ARBA" id="ARBA00022832"/>
    </source>
</evidence>
<evidence type="ECO:0000256" key="6">
    <source>
        <dbReference type="ARBA" id="ARBA00022946"/>
    </source>
</evidence>
<dbReference type="Gene3D" id="3.90.180.10">
    <property type="entry name" value="Medium-chain alcohol dehydrogenases, catalytic domain"/>
    <property type="match status" value="1"/>
</dbReference>
<feature type="domain" description="Enoyl reductase (ER)" evidence="13">
    <location>
        <begin position="15"/>
        <end position="324"/>
    </location>
</feature>
<keyword evidence="8" id="KW-0443">Lipid metabolism</keyword>
<keyword evidence="10" id="KW-0275">Fatty acid biosynthesis</keyword>
<evidence type="ECO:0000256" key="5">
    <source>
        <dbReference type="ARBA" id="ARBA00022857"/>
    </source>
</evidence>
<proteinExistence type="inferred from homology"/>
<dbReference type="GO" id="GO:0006633">
    <property type="term" value="P:fatty acid biosynthetic process"/>
    <property type="evidence" value="ECO:0007669"/>
    <property type="project" value="UniProtKB-KW"/>
</dbReference>
<dbReference type="HOGENOM" id="CLU_026673_17_0_1"/>